<keyword evidence="4" id="KW-0443">Lipid metabolism</keyword>
<organism evidence="6 7">
    <name type="scientific">Puniceispirillum marinum (strain IMCC1322)</name>
    <dbReference type="NCBI Taxonomy" id="488538"/>
    <lineage>
        <taxon>Bacteria</taxon>
        <taxon>Pseudomonadati</taxon>
        <taxon>Pseudomonadota</taxon>
        <taxon>Alphaproteobacteria</taxon>
        <taxon>Candidatus Puniceispirillales</taxon>
        <taxon>Candidatus Puniceispirillaceae</taxon>
        <taxon>Candidatus Puniceispirillum</taxon>
    </lineage>
</organism>
<dbReference type="STRING" id="488538.SAR116_1258"/>
<keyword evidence="4" id="KW-0479">Metal-binding</keyword>
<dbReference type="EC" id="2.1.3.15" evidence="4"/>
<dbReference type="GO" id="GO:0008270">
    <property type="term" value="F:zinc ion binding"/>
    <property type="evidence" value="ECO:0007669"/>
    <property type="project" value="UniProtKB-UniRule"/>
</dbReference>
<evidence type="ECO:0000313" key="7">
    <source>
        <dbReference type="Proteomes" id="UP000007460"/>
    </source>
</evidence>
<keyword evidence="4" id="KW-0067">ATP-binding</keyword>
<comment type="function">
    <text evidence="4">Component of the acetyl coenzyme A carboxylase (ACC) complex. Biotin carboxylase (BC) catalyzes the carboxylation of biotin on its carrier protein (BCCP) and then the CO(2) group is transferred by the transcarboxylase to acetyl-CoA to form malonyl-CoA.</text>
</comment>
<feature type="binding site" evidence="4">
    <location>
        <position position="47"/>
    </location>
    <ligand>
        <name>Zn(2+)</name>
        <dbReference type="ChEBI" id="CHEBI:29105"/>
    </ligand>
</feature>
<comment type="catalytic activity">
    <reaction evidence="4">
        <text>N(6)-carboxybiotinyl-L-lysyl-[protein] + acetyl-CoA = N(6)-biotinyl-L-lysyl-[protein] + malonyl-CoA</text>
        <dbReference type="Rhea" id="RHEA:54728"/>
        <dbReference type="Rhea" id="RHEA-COMP:10505"/>
        <dbReference type="Rhea" id="RHEA-COMP:10506"/>
        <dbReference type="ChEBI" id="CHEBI:57288"/>
        <dbReference type="ChEBI" id="CHEBI:57384"/>
        <dbReference type="ChEBI" id="CHEBI:83144"/>
        <dbReference type="ChEBI" id="CHEBI:83145"/>
        <dbReference type="EC" id="2.1.3.15"/>
    </reaction>
</comment>
<feature type="binding site" evidence="4">
    <location>
        <position position="48"/>
    </location>
    <ligand>
        <name>Zn(2+)</name>
        <dbReference type="ChEBI" id="CHEBI:29105"/>
    </ligand>
</feature>
<dbReference type="SUPFAM" id="SSF52096">
    <property type="entry name" value="ClpP/crotonase"/>
    <property type="match status" value="1"/>
</dbReference>
<keyword evidence="3 4" id="KW-0275">Fatty acid biosynthesis</keyword>
<dbReference type="InterPro" id="IPR034733">
    <property type="entry name" value="AcCoA_carboxyl_beta"/>
</dbReference>
<dbReference type="Gene3D" id="3.90.226.10">
    <property type="entry name" value="2-enoyl-CoA Hydratase, Chain A, domain 1"/>
    <property type="match status" value="1"/>
</dbReference>
<dbReference type="EMBL" id="CP001751">
    <property type="protein sequence ID" value="ADE39501.1"/>
    <property type="molecule type" value="Genomic_DNA"/>
</dbReference>
<dbReference type="GO" id="GO:0005524">
    <property type="term" value="F:ATP binding"/>
    <property type="evidence" value="ECO:0007669"/>
    <property type="project" value="UniProtKB-KW"/>
</dbReference>
<dbReference type="Proteomes" id="UP000007460">
    <property type="component" value="Chromosome"/>
</dbReference>
<dbReference type="OrthoDB" id="9772975at2"/>
<dbReference type="Pfam" id="PF01039">
    <property type="entry name" value="Carboxyl_trans"/>
    <property type="match status" value="1"/>
</dbReference>
<proteinExistence type="inferred from homology"/>
<dbReference type="HAMAP" id="MF_01395">
    <property type="entry name" value="AcetylCoA_CT_beta"/>
    <property type="match status" value="1"/>
</dbReference>
<feature type="binding site" evidence="4">
    <location>
        <position position="32"/>
    </location>
    <ligand>
        <name>Zn(2+)</name>
        <dbReference type="ChEBI" id="CHEBI:29105"/>
    </ligand>
</feature>
<dbReference type="KEGG" id="apb:SAR116_1258"/>
<comment type="pathway">
    <text evidence="4">Lipid metabolism; malonyl-CoA biosynthesis; malonyl-CoA from acetyl-CoA: step 1/1.</text>
</comment>
<keyword evidence="4" id="KW-0862">Zinc</keyword>
<dbReference type="PRINTS" id="PR01070">
    <property type="entry name" value="ACCCTRFRASEB"/>
</dbReference>
<dbReference type="AlphaFoldDB" id="D5BTA4"/>
<comment type="caution">
    <text evidence="4">Lacks conserved residue(s) required for the propagation of feature annotation.</text>
</comment>
<dbReference type="InterPro" id="IPR000438">
    <property type="entry name" value="Acetyl_CoA_COase_Trfase_b_su"/>
</dbReference>
<keyword evidence="6" id="KW-0436">Ligase</keyword>
<evidence type="ECO:0000256" key="3">
    <source>
        <dbReference type="ARBA" id="ARBA00023160"/>
    </source>
</evidence>
<dbReference type="GO" id="GO:0016743">
    <property type="term" value="F:carboxyl- or carbamoyltransferase activity"/>
    <property type="evidence" value="ECO:0007669"/>
    <property type="project" value="UniProtKB-UniRule"/>
</dbReference>
<keyword evidence="2 4" id="KW-0276">Fatty acid metabolism</keyword>
<dbReference type="GO" id="GO:0003989">
    <property type="term" value="F:acetyl-CoA carboxylase activity"/>
    <property type="evidence" value="ECO:0007669"/>
    <property type="project" value="InterPro"/>
</dbReference>
<evidence type="ECO:0000259" key="5">
    <source>
        <dbReference type="PROSITE" id="PS50980"/>
    </source>
</evidence>
<evidence type="ECO:0000256" key="1">
    <source>
        <dbReference type="ARBA" id="ARBA00022679"/>
    </source>
</evidence>
<keyword evidence="1 4" id="KW-0808">Transferase</keyword>
<dbReference type="RefSeq" id="WP_013046128.1">
    <property type="nucleotide sequence ID" value="NC_014010.1"/>
</dbReference>
<comment type="cofactor">
    <cofactor evidence="4">
        <name>Zn(2+)</name>
        <dbReference type="ChEBI" id="CHEBI:29105"/>
    </cofactor>
    <text evidence="4">Binds 1 zinc ion per subunit.</text>
</comment>
<evidence type="ECO:0000313" key="6">
    <source>
        <dbReference type="EMBL" id="ADE39501.1"/>
    </source>
</evidence>
<dbReference type="UniPathway" id="UPA00655">
    <property type="reaction ID" value="UER00711"/>
</dbReference>
<dbReference type="PANTHER" id="PTHR42995:SF5">
    <property type="entry name" value="ACETYL-COENZYME A CARBOXYLASE CARBOXYL TRANSFERASE SUBUNIT BETA, CHLOROPLASTIC"/>
    <property type="match status" value="1"/>
</dbReference>
<dbReference type="NCBIfam" id="TIGR00515">
    <property type="entry name" value="accD"/>
    <property type="match status" value="1"/>
</dbReference>
<comment type="similarity">
    <text evidence="4">Belongs to the AccD/PCCB family.</text>
</comment>
<gene>
    <name evidence="4" type="primary">accD</name>
    <name evidence="6" type="ordered locus">SAR116_1258</name>
</gene>
<comment type="subcellular location">
    <subcellularLocation>
        <location evidence="4">Cytoplasm</location>
    </subcellularLocation>
</comment>
<keyword evidence="4" id="KW-0444">Lipid biosynthesis</keyword>
<dbReference type="GO" id="GO:2001295">
    <property type="term" value="P:malonyl-CoA biosynthetic process"/>
    <property type="evidence" value="ECO:0007669"/>
    <property type="project" value="UniProtKB-UniRule"/>
</dbReference>
<dbReference type="InterPro" id="IPR011762">
    <property type="entry name" value="COA_CT_N"/>
</dbReference>
<name>D5BTA4_PUNMI</name>
<keyword evidence="4" id="KW-0863">Zinc-finger</keyword>
<keyword evidence="4" id="KW-0963">Cytoplasm</keyword>
<feature type="domain" description="CoA carboxyltransferase N-terminal" evidence="5">
    <location>
        <begin position="25"/>
        <end position="286"/>
    </location>
</feature>
<dbReference type="HOGENOM" id="CLU_015486_1_1_5"/>
<protein>
    <recommendedName>
        <fullName evidence="4">Acetyl-coenzyme A carboxylase carboxyl transferase subunit beta</fullName>
        <shortName evidence="4">ACCase subunit beta</shortName>
        <shortName evidence="4">Acetyl-CoA carboxylase carboxyltransferase subunit beta</shortName>
        <ecNumber evidence="4">2.1.3.15</ecNumber>
    </recommendedName>
</protein>
<dbReference type="eggNOG" id="COG0777">
    <property type="taxonomic scope" value="Bacteria"/>
</dbReference>
<evidence type="ECO:0000256" key="4">
    <source>
        <dbReference type="HAMAP-Rule" id="MF_01395"/>
    </source>
</evidence>
<dbReference type="PANTHER" id="PTHR42995">
    <property type="entry name" value="ACETYL-COENZYME A CARBOXYLASE CARBOXYL TRANSFERASE SUBUNIT BETA, CHLOROPLASTIC"/>
    <property type="match status" value="1"/>
</dbReference>
<keyword evidence="7" id="KW-1185">Reference proteome</keyword>
<comment type="subunit">
    <text evidence="4">Acetyl-CoA carboxylase is a heterohexamer composed of biotin carboxyl carrier protein (AccB), biotin carboxylase (AccC) and two subunits each of ACCase subunit alpha (AccA) and ACCase subunit beta (AccD).</text>
</comment>
<accession>D5BTA4</accession>
<dbReference type="InterPro" id="IPR029045">
    <property type="entry name" value="ClpP/crotonase-like_dom_sf"/>
</dbReference>
<sequence length="286" mass="31176">MNWITNSVLPKIKAWVQSDDVPDNLWVKCKACGQMIFHREFEQAYNCCSTCGSHAPLPPESRFAMTFDDGKFDIIPLPQIVDDPLKFRDTKKYADRLRDTRNRTGLDDAIAVGVGKIGGCDTVMAAFDFRFMGGSMGRMVGNGIVLAAQEAVKRKAALITVPSTGGARMQEGVLSLMQLPRTISAVDQVRDANLPYIVLLAHPTTGGVTASFAMLGDIQIAEPGAIIGFAGRRVIEETVREKLPDDFQTAEYLQEHGMVDSVVARSEQSAYIGRILGFLMGNSKAA</sequence>
<dbReference type="GO" id="GO:0006633">
    <property type="term" value="P:fatty acid biosynthetic process"/>
    <property type="evidence" value="ECO:0007669"/>
    <property type="project" value="UniProtKB-KW"/>
</dbReference>
<dbReference type="PROSITE" id="PS50980">
    <property type="entry name" value="COA_CT_NTER"/>
    <property type="match status" value="1"/>
</dbReference>
<reference evidence="6 7" key="1">
    <citation type="journal article" date="2010" name="J. Bacteriol.">
        <title>Complete genome sequence of "Candidatus Puniceispirillum marinum" IMCC1322, a representative of the SAR116 clade in the Alphaproteobacteria.</title>
        <authorList>
            <person name="Oh H.M."/>
            <person name="Kwon K.K."/>
            <person name="Kang I."/>
            <person name="Kang S.G."/>
            <person name="Lee J.H."/>
            <person name="Kim S.J."/>
            <person name="Cho J.C."/>
        </authorList>
    </citation>
    <scope>NUCLEOTIDE SEQUENCE [LARGE SCALE GENOMIC DNA]</scope>
    <source>
        <strain evidence="6 7">IMCC1322</strain>
    </source>
</reference>
<evidence type="ECO:0000256" key="2">
    <source>
        <dbReference type="ARBA" id="ARBA00022832"/>
    </source>
</evidence>
<dbReference type="GO" id="GO:0009329">
    <property type="term" value="C:acetate CoA-transferase complex"/>
    <property type="evidence" value="ECO:0007669"/>
    <property type="project" value="TreeGrafter"/>
</dbReference>
<keyword evidence="4" id="KW-0547">Nucleotide-binding</keyword>
<feature type="binding site" evidence="4">
    <location>
        <position position="29"/>
    </location>
    <ligand>
        <name>Zn(2+)</name>
        <dbReference type="ChEBI" id="CHEBI:29105"/>
    </ligand>
</feature>